<evidence type="ECO:0000313" key="1">
    <source>
        <dbReference type="EMBL" id="OIT32083.1"/>
    </source>
</evidence>
<dbReference type="SUPFAM" id="SSF52047">
    <property type="entry name" value="RNI-like"/>
    <property type="match status" value="1"/>
</dbReference>
<dbReference type="Proteomes" id="UP000187609">
    <property type="component" value="Unassembled WGS sequence"/>
</dbReference>
<gene>
    <name evidence="1" type="primary">RPP8L3</name>
    <name evidence="1" type="ORF">A4A49_22102</name>
</gene>
<dbReference type="PANTHER" id="PTHR15140">
    <property type="entry name" value="TUBULIN-SPECIFIC CHAPERONE E"/>
    <property type="match status" value="1"/>
</dbReference>
<name>A0A314KS32_NICAT</name>
<keyword evidence="2" id="KW-1185">Reference proteome</keyword>
<dbReference type="EMBL" id="MJEQ01001133">
    <property type="protein sequence ID" value="OIT32083.1"/>
    <property type="molecule type" value="Genomic_DNA"/>
</dbReference>
<dbReference type="PANTHER" id="PTHR15140:SF28">
    <property type="entry name" value="LATE BLIGHT RESISTANCE PROTEIN HOMOLOG R1B-16 ISOFORM X1"/>
    <property type="match status" value="1"/>
</dbReference>
<reference evidence="1" key="1">
    <citation type="submission" date="2016-11" db="EMBL/GenBank/DDBJ databases">
        <title>The genome of Nicotiana attenuata.</title>
        <authorList>
            <person name="Xu S."/>
            <person name="Brockmoeller T."/>
            <person name="Gaquerel E."/>
            <person name="Navarro A."/>
            <person name="Kuhl H."/>
            <person name="Gase K."/>
            <person name="Ling Z."/>
            <person name="Zhou W."/>
            <person name="Kreitzer C."/>
            <person name="Stanke M."/>
            <person name="Tang H."/>
            <person name="Lyons E."/>
            <person name="Pandey P."/>
            <person name="Pandey S.P."/>
            <person name="Timmermann B."/>
            <person name="Baldwin I.T."/>
        </authorList>
    </citation>
    <scope>NUCLEOTIDE SEQUENCE [LARGE SCALE GENOMIC DNA]</scope>
    <source>
        <strain evidence="1">UT</strain>
    </source>
</reference>
<evidence type="ECO:0000313" key="2">
    <source>
        <dbReference type="Proteomes" id="UP000187609"/>
    </source>
</evidence>
<dbReference type="AlphaFoldDB" id="A0A314KS32"/>
<dbReference type="KEGG" id="nau:109207833"/>
<dbReference type="STRING" id="49451.A0A314KS32"/>
<dbReference type="GeneID" id="109207833"/>
<dbReference type="Gramene" id="OIT32083">
    <property type="protein sequence ID" value="OIT32083"/>
    <property type="gene ID" value="A4A49_22102"/>
</dbReference>
<dbReference type="InterPro" id="IPR032675">
    <property type="entry name" value="LRR_dom_sf"/>
</dbReference>
<dbReference type="OrthoDB" id="1304354at2759"/>
<comment type="caution">
    <text evidence="1">The sequence shown here is derived from an EMBL/GenBank/DDBJ whole genome shotgun (WGS) entry which is preliminary data.</text>
</comment>
<sequence length="207" mass="23491">MCSPRLVISQKLSIRGQMADFLETKGGFNNLEELKCLEHLKLLNDAPHMNKALHLPPAFFRFLRTLRKLTLANTRFSWSEATKLGQLESLEVLKLKEDAFIGDSWLPEVGGFSELHVLWIEKATELETWEASNLNFPVLRHLILISCDKLKDVPLGLADIPNLQEMRLENTSKAVKSAKDILENKITKSIKFNLTVFPPEPESKAAQ</sequence>
<protein>
    <submittedName>
        <fullName evidence="1">Disease resistance rpp8-like protein 3</fullName>
    </submittedName>
</protein>
<organism evidence="1 2">
    <name type="scientific">Nicotiana attenuata</name>
    <name type="common">Coyote tobacco</name>
    <dbReference type="NCBI Taxonomy" id="49451"/>
    <lineage>
        <taxon>Eukaryota</taxon>
        <taxon>Viridiplantae</taxon>
        <taxon>Streptophyta</taxon>
        <taxon>Embryophyta</taxon>
        <taxon>Tracheophyta</taxon>
        <taxon>Spermatophyta</taxon>
        <taxon>Magnoliopsida</taxon>
        <taxon>eudicotyledons</taxon>
        <taxon>Gunneridae</taxon>
        <taxon>Pentapetalae</taxon>
        <taxon>asterids</taxon>
        <taxon>lamiids</taxon>
        <taxon>Solanales</taxon>
        <taxon>Solanaceae</taxon>
        <taxon>Nicotianoideae</taxon>
        <taxon>Nicotianeae</taxon>
        <taxon>Nicotiana</taxon>
    </lineage>
</organism>
<dbReference type="SMR" id="A0A314KS32"/>
<proteinExistence type="predicted"/>
<dbReference type="Gene3D" id="3.80.10.10">
    <property type="entry name" value="Ribonuclease Inhibitor"/>
    <property type="match status" value="1"/>
</dbReference>
<accession>A0A314KS32</accession>